<dbReference type="EMBL" id="BRXZ01007700">
    <property type="protein sequence ID" value="GMI32406.1"/>
    <property type="molecule type" value="Genomic_DNA"/>
</dbReference>
<dbReference type="CDD" id="cd00446">
    <property type="entry name" value="GrpE"/>
    <property type="match status" value="1"/>
</dbReference>
<evidence type="ECO:0000256" key="4">
    <source>
        <dbReference type="SAM" id="MobiDB-lite"/>
    </source>
</evidence>
<dbReference type="GO" id="GO:0030150">
    <property type="term" value="P:protein import into mitochondrial matrix"/>
    <property type="evidence" value="ECO:0007669"/>
    <property type="project" value="TreeGrafter"/>
</dbReference>
<dbReference type="Gene3D" id="2.30.22.10">
    <property type="entry name" value="Head domain of nucleotide exchange factor GrpE"/>
    <property type="match status" value="1"/>
</dbReference>
<dbReference type="InterPro" id="IPR013805">
    <property type="entry name" value="GrpE_CC"/>
</dbReference>
<dbReference type="OrthoDB" id="201635at2759"/>
<dbReference type="SUPFAM" id="SSF58014">
    <property type="entry name" value="Coiled-coil domain of nucleotide exchange factor GrpE"/>
    <property type="match status" value="1"/>
</dbReference>
<dbReference type="GO" id="GO:0051087">
    <property type="term" value="F:protein-folding chaperone binding"/>
    <property type="evidence" value="ECO:0007669"/>
    <property type="project" value="InterPro"/>
</dbReference>
<evidence type="ECO:0000313" key="5">
    <source>
        <dbReference type="EMBL" id="GMI32406.1"/>
    </source>
</evidence>
<dbReference type="Pfam" id="PF01025">
    <property type="entry name" value="GrpE"/>
    <property type="match status" value="1"/>
</dbReference>
<dbReference type="InterPro" id="IPR000740">
    <property type="entry name" value="GrpE"/>
</dbReference>
<dbReference type="AlphaFoldDB" id="A0A9W7G470"/>
<dbReference type="GO" id="GO:0006457">
    <property type="term" value="P:protein folding"/>
    <property type="evidence" value="ECO:0007669"/>
    <property type="project" value="InterPro"/>
</dbReference>
<feature type="region of interest" description="Disordered" evidence="4">
    <location>
        <begin position="1"/>
        <end position="41"/>
    </location>
</feature>
<proteinExistence type="inferred from homology"/>
<keyword evidence="2" id="KW-0143">Chaperone</keyword>
<name>A0A9W7G470_9STRA</name>
<dbReference type="GO" id="GO:0001405">
    <property type="term" value="C:PAM complex, Tim23 associated import motor"/>
    <property type="evidence" value="ECO:0007669"/>
    <property type="project" value="TreeGrafter"/>
</dbReference>
<dbReference type="PRINTS" id="PR00773">
    <property type="entry name" value="GRPEPROTEIN"/>
</dbReference>
<feature type="compositionally biased region" description="Basic and acidic residues" evidence="4">
    <location>
        <begin position="7"/>
        <end position="22"/>
    </location>
</feature>
<feature type="compositionally biased region" description="Low complexity" evidence="4">
    <location>
        <begin position="32"/>
        <end position="41"/>
    </location>
</feature>
<keyword evidence="6" id="KW-1185">Reference proteome</keyword>
<evidence type="ECO:0000256" key="1">
    <source>
        <dbReference type="ARBA" id="ARBA00009054"/>
    </source>
</evidence>
<gene>
    <name evidence="5" type="ORF">TrRE_jg4313</name>
</gene>
<dbReference type="GO" id="GO:0000774">
    <property type="term" value="F:adenyl-nucleotide exchange factor activity"/>
    <property type="evidence" value="ECO:0007669"/>
    <property type="project" value="InterPro"/>
</dbReference>
<dbReference type="Proteomes" id="UP001165082">
    <property type="component" value="Unassembled WGS sequence"/>
</dbReference>
<organism evidence="5 6">
    <name type="scientific">Triparma retinervis</name>
    <dbReference type="NCBI Taxonomy" id="2557542"/>
    <lineage>
        <taxon>Eukaryota</taxon>
        <taxon>Sar</taxon>
        <taxon>Stramenopiles</taxon>
        <taxon>Ochrophyta</taxon>
        <taxon>Bolidophyceae</taxon>
        <taxon>Parmales</taxon>
        <taxon>Triparmaceae</taxon>
        <taxon>Triparma</taxon>
    </lineage>
</organism>
<dbReference type="PANTHER" id="PTHR21237:SF23">
    <property type="entry name" value="GRPE PROTEIN HOMOLOG, MITOCHONDRIAL"/>
    <property type="match status" value="1"/>
</dbReference>
<comment type="caution">
    <text evidence="5">The sequence shown here is derived from an EMBL/GenBank/DDBJ whole genome shotgun (WGS) entry which is preliminary data.</text>
</comment>
<dbReference type="HAMAP" id="MF_01151">
    <property type="entry name" value="GrpE"/>
    <property type="match status" value="1"/>
</dbReference>
<comment type="similarity">
    <text evidence="1 3">Belongs to the GrpE family.</text>
</comment>
<evidence type="ECO:0008006" key="7">
    <source>
        <dbReference type="Google" id="ProtNLM"/>
    </source>
</evidence>
<protein>
    <recommendedName>
        <fullName evidence="7">GrpE protein homolog</fullName>
    </recommendedName>
</protein>
<sequence length="201" mass="21997">MSTNNDTQEKDVDEKEGHKDASSETTTEEDSSTPPEDPALAAANAEALKFKSEAATLKDQLLRALAEQENIRSIAARDIEKERNFAVTKMAKSLLDVSDNFERALEAVPSESRDDKEGNPVLASLYEGISMTESLLIKSFSANGIEKFGDPGDAFDPNMHEAMFEYEDGNFEGGQVGQVMKKGFKLNGRVIRSCQVGVVKK</sequence>
<dbReference type="InterPro" id="IPR009012">
    <property type="entry name" value="GrpE_head"/>
</dbReference>
<reference evidence="5" key="1">
    <citation type="submission" date="2022-07" db="EMBL/GenBank/DDBJ databases">
        <title>Genome analysis of Parmales, a sister group of diatoms, reveals the evolutionary specialization of diatoms from phago-mixotrophs to photoautotrophs.</title>
        <authorList>
            <person name="Ban H."/>
            <person name="Sato S."/>
            <person name="Yoshikawa S."/>
            <person name="Kazumasa Y."/>
            <person name="Nakamura Y."/>
            <person name="Ichinomiya M."/>
            <person name="Saitoh K."/>
            <person name="Sato N."/>
            <person name="Blanc-Mathieu R."/>
            <person name="Endo H."/>
            <person name="Kuwata A."/>
            <person name="Ogata H."/>
        </authorList>
    </citation>
    <scope>NUCLEOTIDE SEQUENCE</scope>
</reference>
<evidence type="ECO:0000256" key="2">
    <source>
        <dbReference type="ARBA" id="ARBA00023186"/>
    </source>
</evidence>
<accession>A0A9W7G470</accession>
<evidence type="ECO:0000256" key="3">
    <source>
        <dbReference type="RuleBase" id="RU004478"/>
    </source>
</evidence>
<dbReference type="GO" id="GO:0042803">
    <property type="term" value="F:protein homodimerization activity"/>
    <property type="evidence" value="ECO:0007669"/>
    <property type="project" value="InterPro"/>
</dbReference>
<evidence type="ECO:0000313" key="6">
    <source>
        <dbReference type="Proteomes" id="UP001165082"/>
    </source>
</evidence>
<dbReference type="Gene3D" id="3.90.20.20">
    <property type="match status" value="1"/>
</dbReference>
<dbReference type="SUPFAM" id="SSF51064">
    <property type="entry name" value="Head domain of nucleotide exchange factor GrpE"/>
    <property type="match status" value="1"/>
</dbReference>
<dbReference type="PANTHER" id="PTHR21237">
    <property type="entry name" value="GRPE PROTEIN"/>
    <property type="match status" value="1"/>
</dbReference>
<dbReference type="GO" id="GO:0051082">
    <property type="term" value="F:unfolded protein binding"/>
    <property type="evidence" value="ECO:0007669"/>
    <property type="project" value="TreeGrafter"/>
</dbReference>